<reference evidence="1" key="2">
    <citation type="journal article" date="2024" name="Plant">
        <title>Genomic evolution and insights into agronomic trait innovations of Sesamum species.</title>
        <authorList>
            <person name="Miao H."/>
            <person name="Wang L."/>
            <person name="Qu L."/>
            <person name="Liu H."/>
            <person name="Sun Y."/>
            <person name="Le M."/>
            <person name="Wang Q."/>
            <person name="Wei S."/>
            <person name="Zheng Y."/>
            <person name="Lin W."/>
            <person name="Duan Y."/>
            <person name="Cao H."/>
            <person name="Xiong S."/>
            <person name="Wang X."/>
            <person name="Wei L."/>
            <person name="Li C."/>
            <person name="Ma Q."/>
            <person name="Ju M."/>
            <person name="Zhao R."/>
            <person name="Li G."/>
            <person name="Mu C."/>
            <person name="Tian Q."/>
            <person name="Mei H."/>
            <person name="Zhang T."/>
            <person name="Gao T."/>
            <person name="Zhang H."/>
        </authorList>
    </citation>
    <scope>NUCLEOTIDE SEQUENCE</scope>
    <source>
        <strain evidence="1">G02</strain>
    </source>
</reference>
<dbReference type="PANTHER" id="PTHR10775:SF188">
    <property type="entry name" value="TRANSPOSASE-ASSOCIATED DOMAIN-CONTAINING PROTEIN"/>
    <property type="match status" value="1"/>
</dbReference>
<dbReference type="PANTHER" id="PTHR10775">
    <property type="entry name" value="OS08G0208400 PROTEIN"/>
    <property type="match status" value="1"/>
</dbReference>
<dbReference type="EMBL" id="JACGWJ010000786">
    <property type="protein sequence ID" value="KAL0288295.1"/>
    <property type="molecule type" value="Genomic_DNA"/>
</dbReference>
<protein>
    <submittedName>
        <fullName evidence="1">Uncharacterized protein</fullName>
    </submittedName>
</protein>
<name>A0AAW2J3X0_SESRA</name>
<reference evidence="1" key="1">
    <citation type="submission" date="2020-06" db="EMBL/GenBank/DDBJ databases">
        <authorList>
            <person name="Li T."/>
            <person name="Hu X."/>
            <person name="Zhang T."/>
            <person name="Song X."/>
            <person name="Zhang H."/>
            <person name="Dai N."/>
            <person name="Sheng W."/>
            <person name="Hou X."/>
            <person name="Wei L."/>
        </authorList>
    </citation>
    <scope>NUCLEOTIDE SEQUENCE</scope>
    <source>
        <strain evidence="1">G02</strain>
        <tissue evidence="1">Leaf</tissue>
    </source>
</reference>
<evidence type="ECO:0000313" key="1">
    <source>
        <dbReference type="EMBL" id="KAL0288295.1"/>
    </source>
</evidence>
<dbReference type="AlphaFoldDB" id="A0AAW2J3X0"/>
<organism evidence="1">
    <name type="scientific">Sesamum radiatum</name>
    <name type="common">Black benniseed</name>
    <dbReference type="NCBI Taxonomy" id="300843"/>
    <lineage>
        <taxon>Eukaryota</taxon>
        <taxon>Viridiplantae</taxon>
        <taxon>Streptophyta</taxon>
        <taxon>Embryophyta</taxon>
        <taxon>Tracheophyta</taxon>
        <taxon>Spermatophyta</taxon>
        <taxon>Magnoliopsida</taxon>
        <taxon>eudicotyledons</taxon>
        <taxon>Gunneridae</taxon>
        <taxon>Pentapetalae</taxon>
        <taxon>asterids</taxon>
        <taxon>lamiids</taxon>
        <taxon>Lamiales</taxon>
        <taxon>Pedaliaceae</taxon>
        <taxon>Sesamum</taxon>
    </lineage>
</organism>
<comment type="caution">
    <text evidence="1">The sequence shown here is derived from an EMBL/GenBank/DDBJ whole genome shotgun (WGS) entry which is preliminary data.</text>
</comment>
<gene>
    <name evidence="1" type="ORF">Sradi_7100900</name>
</gene>
<accession>A0AAW2J3X0</accession>
<proteinExistence type="predicted"/>
<sequence>MSENNLPDETTLHWNNYEQFNWDHRMVIDAIGLTFPPVDVSHQRMRTKLVLVLTIGEEVDVISAADQPLYSGSDNHSQLSVVARLVNIKSEYNLPQSCYDEISQLIGELLPRDHTLSKDYYSTKKLIRELELPVEKIDACKAGCMLVWKDDQHLEFYKFCGHARYKPIKGQKPRPSQQSPQTNWNNRTAVGLRIGWRS</sequence>